<evidence type="ECO:0000256" key="1">
    <source>
        <dbReference type="ARBA" id="ARBA00004141"/>
    </source>
</evidence>
<feature type="transmembrane region" description="Helical" evidence="6">
    <location>
        <begin position="27"/>
        <end position="47"/>
    </location>
</feature>
<sequence>MYSPTETAEICVAKGVEKTRKSLIPQLILGFIGGAMISLGYLGYMKIVAITPEELLFLGTLLGASVFPIGLVVILLAGGELVTGNMVAVSIAWLNKQVSGRAVIKNWAIITFANFLGAVFVAYFFGHLVGLTSSGAYLHEIQVVAEAKLAATPLQAFVSGIGCNWFVGLGVWLSYGCKDSAGKILGIWFPIMVFVLLGFQHSVANMFVLSDAMLEGYAGLGDFLGNILPVYLGNIVGGVGFVSLPYFMSYLNGHH</sequence>
<comment type="subcellular location">
    <subcellularLocation>
        <location evidence="1">Membrane</location>
        <topology evidence="1">Multi-pass membrane protein</topology>
    </subcellularLocation>
</comment>
<gene>
    <name evidence="7" type="ORF">JZO67_004717</name>
</gene>
<dbReference type="PANTHER" id="PTHR30520:SF6">
    <property type="entry name" value="FORMATE_NITRATE FAMILY TRANSPORTER (EUROFUNG)"/>
    <property type="match status" value="1"/>
</dbReference>
<dbReference type="Pfam" id="PF01226">
    <property type="entry name" value="Form_Nir_trans"/>
    <property type="match status" value="1"/>
</dbReference>
<dbReference type="EMBL" id="JAFREL020000005">
    <property type="protein sequence ID" value="MEO1772735.1"/>
    <property type="molecule type" value="Genomic_DNA"/>
</dbReference>
<comment type="similarity">
    <text evidence="5">Belongs to the FNT transporter (TC 1.A.16) family.</text>
</comment>
<dbReference type="PANTHER" id="PTHR30520">
    <property type="entry name" value="FORMATE TRANSPORTER-RELATED"/>
    <property type="match status" value="1"/>
</dbReference>
<evidence type="ECO:0000256" key="2">
    <source>
        <dbReference type="ARBA" id="ARBA00022692"/>
    </source>
</evidence>
<keyword evidence="2 6" id="KW-0812">Transmembrane</keyword>
<evidence type="ECO:0000256" key="6">
    <source>
        <dbReference type="SAM" id="Phobius"/>
    </source>
</evidence>
<keyword evidence="3 6" id="KW-1133">Transmembrane helix</keyword>
<reference evidence="7 8" key="1">
    <citation type="submission" date="2021-03" db="EMBL/GenBank/DDBJ databases">
        <authorList>
            <person name="Gilmore M.S."/>
            <person name="Schwartzman J."/>
            <person name="Van Tyne D."/>
            <person name="Martin M."/>
            <person name="Earl A.M."/>
            <person name="Manson A.L."/>
            <person name="Straub T."/>
            <person name="Salamzade R."/>
            <person name="Saavedra J."/>
            <person name="Lebreton F."/>
            <person name="Prichula J."/>
            <person name="Schaufler K."/>
            <person name="Gaca A."/>
            <person name="Sgardioli B."/>
            <person name="Wagenaar J."/>
            <person name="Strong T."/>
        </authorList>
    </citation>
    <scope>NUCLEOTIDE SEQUENCE [LARGE SCALE GENOMIC DNA]</scope>
    <source>
        <strain evidence="7 8">665A</strain>
    </source>
</reference>
<feature type="transmembrane region" description="Helical" evidence="6">
    <location>
        <begin position="156"/>
        <end position="175"/>
    </location>
</feature>
<dbReference type="Proteomes" id="UP000664357">
    <property type="component" value="Unassembled WGS sequence"/>
</dbReference>
<evidence type="ECO:0000256" key="3">
    <source>
        <dbReference type="ARBA" id="ARBA00022989"/>
    </source>
</evidence>
<evidence type="ECO:0000313" key="7">
    <source>
        <dbReference type="EMBL" id="MEO1772735.1"/>
    </source>
</evidence>
<dbReference type="Gene3D" id="1.20.1080.10">
    <property type="entry name" value="Glycerol uptake facilitator protein"/>
    <property type="match status" value="1"/>
</dbReference>
<reference evidence="7 8" key="2">
    <citation type="submission" date="2024-02" db="EMBL/GenBank/DDBJ databases">
        <title>The Genome Sequence of Enterococcus sp. DIV0159.</title>
        <authorList>
            <person name="Earl A."/>
            <person name="Manson A."/>
            <person name="Gilmore M."/>
            <person name="Sanders J."/>
            <person name="Shea T."/>
            <person name="Howe W."/>
            <person name="Livny J."/>
            <person name="Cuomo C."/>
            <person name="Neafsey D."/>
            <person name="Birren B."/>
        </authorList>
    </citation>
    <scope>NUCLEOTIDE SEQUENCE [LARGE SCALE GENOMIC DNA]</scope>
    <source>
        <strain evidence="7 8">665A</strain>
    </source>
</reference>
<keyword evidence="8" id="KW-1185">Reference proteome</keyword>
<evidence type="ECO:0000256" key="5">
    <source>
        <dbReference type="ARBA" id="ARBA00049660"/>
    </source>
</evidence>
<name>A0ABV0EVQ5_9ENTE</name>
<dbReference type="RefSeq" id="WP_207704809.1">
    <property type="nucleotide sequence ID" value="NZ_JAFREL020000005.1"/>
</dbReference>
<evidence type="ECO:0000256" key="4">
    <source>
        <dbReference type="ARBA" id="ARBA00023136"/>
    </source>
</evidence>
<keyword evidence="4 6" id="KW-0472">Membrane</keyword>
<comment type="caution">
    <text evidence="7">The sequence shown here is derived from an EMBL/GenBank/DDBJ whole genome shotgun (WGS) entry which is preliminary data.</text>
</comment>
<accession>A0ABV0EVQ5</accession>
<dbReference type="InterPro" id="IPR023271">
    <property type="entry name" value="Aquaporin-like"/>
</dbReference>
<evidence type="ECO:0000313" key="8">
    <source>
        <dbReference type="Proteomes" id="UP000664357"/>
    </source>
</evidence>
<feature type="transmembrane region" description="Helical" evidence="6">
    <location>
        <begin position="187"/>
        <end position="208"/>
    </location>
</feature>
<feature type="transmembrane region" description="Helical" evidence="6">
    <location>
        <begin position="106"/>
        <end position="125"/>
    </location>
</feature>
<proteinExistence type="inferred from homology"/>
<feature type="transmembrane region" description="Helical" evidence="6">
    <location>
        <begin position="228"/>
        <end position="248"/>
    </location>
</feature>
<organism evidence="7 8">
    <name type="scientific">Candidatus Enterococcus ferrettii</name>
    <dbReference type="NCBI Taxonomy" id="2815324"/>
    <lineage>
        <taxon>Bacteria</taxon>
        <taxon>Bacillati</taxon>
        <taxon>Bacillota</taxon>
        <taxon>Bacilli</taxon>
        <taxon>Lactobacillales</taxon>
        <taxon>Enterococcaceae</taxon>
        <taxon>Enterococcus</taxon>
    </lineage>
</organism>
<dbReference type="InterPro" id="IPR000292">
    <property type="entry name" value="For/NO2_transpt"/>
</dbReference>
<protein>
    <submittedName>
        <fullName evidence="7">Formate transporter</fullName>
    </submittedName>
</protein>